<dbReference type="EMBL" id="VIFM01000522">
    <property type="protein sequence ID" value="TQF08598.1"/>
    <property type="molecule type" value="Genomic_DNA"/>
</dbReference>
<comment type="caution">
    <text evidence="3">The sequence shown here is derived from an EMBL/GenBank/DDBJ whole genome shotgun (WGS) entry which is preliminary data.</text>
</comment>
<organism evidence="3 4">
    <name type="scientific">Myxococcus llanfairpwllgwyngyllgogerychwyrndrobwllllantysiliogogogochensis</name>
    <dbReference type="NCBI Taxonomy" id="2590453"/>
    <lineage>
        <taxon>Bacteria</taxon>
        <taxon>Pseudomonadati</taxon>
        <taxon>Myxococcota</taxon>
        <taxon>Myxococcia</taxon>
        <taxon>Myxococcales</taxon>
        <taxon>Cystobacterineae</taxon>
        <taxon>Myxococcaceae</taxon>
        <taxon>Myxococcus</taxon>
    </lineage>
</organism>
<gene>
    <name evidence="3" type="ORF">FJV41_49070</name>
</gene>
<proteinExistence type="predicted"/>
<accession>A0A540WHW6</accession>
<feature type="region of interest" description="Disordered" evidence="1">
    <location>
        <begin position="24"/>
        <end position="47"/>
    </location>
</feature>
<dbReference type="AlphaFoldDB" id="A0A540WHW6"/>
<feature type="region of interest" description="Disordered" evidence="1">
    <location>
        <begin position="119"/>
        <end position="147"/>
    </location>
</feature>
<feature type="compositionally biased region" description="Basic and acidic residues" evidence="1">
    <location>
        <begin position="119"/>
        <end position="134"/>
    </location>
</feature>
<evidence type="ECO:0000256" key="1">
    <source>
        <dbReference type="SAM" id="MobiDB-lite"/>
    </source>
</evidence>
<keyword evidence="4" id="KW-1185">Reference proteome</keyword>
<sequence length="406" mass="44307">MDPRTPPGFTDELLKAAAPTLQAISDSLGERTRNGKLDDDKKDAHGRFNTTHETLKNLSVVANKAGPEGVKLLGQTLAAATPDKSELNQFDDKLKALQKEKTPGLDKLAGSLVTELEASGKSKAAKELRKEHVSLAELPPPPPPQKPRWEEDMKLADAHNAHSTNTRGDFNKAAKGDYNWMEGDVSMEINDKGRIEMRHDPIHEKGDNLTLTEWLNKGKELGVGLKLDVKDEAVFGQGFLNEVRAAGVPEHQLMFNYGFQKAADHGVETRAMFPGATIAINPPSPDKVPKGSDPISEMVKMVETGGVTKPVTFVFEYGKHPTNPADIARLQDLGPISVWRGATLTGMSEEDATRHLKKDLGYTGMIDLKETAMNDPGAAIKDTVDKGMNYAVDFAQEPGKYLKKLI</sequence>
<name>A0A540WHW6_9BACT</name>
<dbReference type="Proteomes" id="UP000315369">
    <property type="component" value="Unassembled WGS sequence"/>
</dbReference>
<reference evidence="3 4" key="1">
    <citation type="submission" date="2019-06" db="EMBL/GenBank/DDBJ databases">
        <authorList>
            <person name="Livingstone P."/>
            <person name="Whitworth D."/>
        </authorList>
    </citation>
    <scope>NUCLEOTIDE SEQUENCE [LARGE SCALE GENOMIC DNA]</scope>
    <source>
        <strain evidence="3 4">AM401</strain>
    </source>
</reference>
<feature type="compositionally biased region" description="Basic and acidic residues" evidence="1">
    <location>
        <begin position="28"/>
        <end position="46"/>
    </location>
</feature>
<feature type="domain" description="Menorin-like" evidence="2">
    <location>
        <begin position="159"/>
        <end position="237"/>
    </location>
</feature>
<evidence type="ECO:0000259" key="2">
    <source>
        <dbReference type="Pfam" id="PF10223"/>
    </source>
</evidence>
<protein>
    <submittedName>
        <fullName evidence="3">DUF2181 domain-containing protein</fullName>
    </submittedName>
</protein>
<evidence type="ECO:0000313" key="4">
    <source>
        <dbReference type="Proteomes" id="UP000315369"/>
    </source>
</evidence>
<evidence type="ECO:0000313" key="3">
    <source>
        <dbReference type="EMBL" id="TQF08598.1"/>
    </source>
</evidence>
<dbReference type="OrthoDB" id="5385151at2"/>
<dbReference type="InterPro" id="IPR019356">
    <property type="entry name" value="Menorin_dom"/>
</dbReference>
<dbReference type="Pfam" id="PF10223">
    <property type="entry name" value="Menorin_N"/>
    <property type="match status" value="1"/>
</dbReference>